<evidence type="ECO:0000256" key="3">
    <source>
        <dbReference type="SAM" id="Phobius"/>
    </source>
</evidence>
<proteinExistence type="inferred from homology"/>
<keyword evidence="3" id="KW-0812">Transmembrane</keyword>
<dbReference type="EMBL" id="BAABDQ010000060">
    <property type="protein sequence ID" value="GAA3619537.1"/>
    <property type="molecule type" value="Genomic_DNA"/>
</dbReference>
<comment type="similarity">
    <text evidence="1">Belongs to the CPA3 antiporters (TC 2.A.63) subunit G family.</text>
</comment>
<accession>A0ABP6ZUZ8</accession>
<keyword evidence="3" id="KW-1133">Transmembrane helix</keyword>
<keyword evidence="3" id="KW-0472">Membrane</keyword>
<reference evidence="5" key="1">
    <citation type="journal article" date="2019" name="Int. J. Syst. Evol. Microbiol.">
        <title>The Global Catalogue of Microorganisms (GCM) 10K type strain sequencing project: providing services to taxonomists for standard genome sequencing and annotation.</title>
        <authorList>
            <consortium name="The Broad Institute Genomics Platform"/>
            <consortium name="The Broad Institute Genome Sequencing Center for Infectious Disease"/>
            <person name="Wu L."/>
            <person name="Ma J."/>
        </authorList>
    </citation>
    <scope>NUCLEOTIDE SEQUENCE [LARGE SCALE GENOMIC DNA]</scope>
    <source>
        <strain evidence="5">JCM 17326</strain>
    </source>
</reference>
<evidence type="ECO:0000256" key="1">
    <source>
        <dbReference type="ARBA" id="ARBA00008404"/>
    </source>
</evidence>
<dbReference type="PANTHER" id="PTHR34703:SF1">
    <property type="entry name" value="ANTIPORTER SUBUNIT MNHG2-RELATED"/>
    <property type="match status" value="1"/>
</dbReference>
<protein>
    <recommendedName>
        <fullName evidence="6">Monovalent cation/H(+) antiporter subunit G</fullName>
    </recommendedName>
</protein>
<dbReference type="InterPro" id="IPR005133">
    <property type="entry name" value="PhaG_MnhG_YufB"/>
</dbReference>
<dbReference type="Proteomes" id="UP001500630">
    <property type="component" value="Unassembled WGS sequence"/>
</dbReference>
<evidence type="ECO:0000313" key="5">
    <source>
        <dbReference type="Proteomes" id="UP001500630"/>
    </source>
</evidence>
<keyword evidence="5" id="KW-1185">Reference proteome</keyword>
<feature type="region of interest" description="Disordered" evidence="2">
    <location>
        <begin position="97"/>
        <end position="125"/>
    </location>
</feature>
<dbReference type="PANTHER" id="PTHR34703">
    <property type="entry name" value="ANTIPORTER SUBUNIT MNHG2-RELATED"/>
    <property type="match status" value="1"/>
</dbReference>
<evidence type="ECO:0000256" key="2">
    <source>
        <dbReference type="SAM" id="MobiDB-lite"/>
    </source>
</evidence>
<evidence type="ECO:0008006" key="6">
    <source>
        <dbReference type="Google" id="ProtNLM"/>
    </source>
</evidence>
<dbReference type="Pfam" id="PF03334">
    <property type="entry name" value="PhaG_MnhG_YufB"/>
    <property type="match status" value="1"/>
</dbReference>
<organism evidence="4 5">
    <name type="scientific">Nonomuraea rosea</name>
    <dbReference type="NCBI Taxonomy" id="638574"/>
    <lineage>
        <taxon>Bacteria</taxon>
        <taxon>Bacillati</taxon>
        <taxon>Actinomycetota</taxon>
        <taxon>Actinomycetes</taxon>
        <taxon>Streptosporangiales</taxon>
        <taxon>Streptosporangiaceae</taxon>
        <taxon>Nonomuraea</taxon>
    </lineage>
</organism>
<feature type="transmembrane region" description="Helical" evidence="3">
    <location>
        <begin position="12"/>
        <end position="33"/>
    </location>
</feature>
<name>A0ABP6ZUZ8_9ACTN</name>
<feature type="transmembrane region" description="Helical" evidence="3">
    <location>
        <begin position="45"/>
        <end position="62"/>
    </location>
</feature>
<feature type="compositionally biased region" description="Acidic residues" evidence="2">
    <location>
        <begin position="106"/>
        <end position="115"/>
    </location>
</feature>
<gene>
    <name evidence="4" type="ORF">GCM10022419_126500</name>
</gene>
<evidence type="ECO:0000313" key="4">
    <source>
        <dbReference type="EMBL" id="GAA3619537.1"/>
    </source>
</evidence>
<sequence length="125" mass="12907">MSWEVAVSVLDGAAAVCLLLGAVLALSAGAGLVRFRTTLDRMHAGTKPQVLGVVLVLLAMLLHRPTWSNAGPLLLAGVSQVITVSVAAYMVARAAYTRPSSSDGDERVEDGDDDGTALPSESSDD</sequence>
<comment type="caution">
    <text evidence="4">The sequence shown here is derived from an EMBL/GenBank/DDBJ whole genome shotgun (WGS) entry which is preliminary data.</text>
</comment>
<dbReference type="NCBIfam" id="TIGR01300">
    <property type="entry name" value="CPA3_mnhG_phaG"/>
    <property type="match status" value="1"/>
</dbReference>
<feature type="transmembrane region" description="Helical" evidence="3">
    <location>
        <begin position="74"/>
        <end position="92"/>
    </location>
</feature>